<keyword evidence="3" id="KW-0378">Hydrolase</keyword>
<evidence type="ECO:0000259" key="9">
    <source>
        <dbReference type="PROSITE" id="PS50979"/>
    </source>
</evidence>
<dbReference type="InterPro" id="IPR050856">
    <property type="entry name" value="Biotin_carboxylase_complex"/>
</dbReference>
<dbReference type="Pfam" id="PF00289">
    <property type="entry name" value="Biotin_carb_N"/>
    <property type="match status" value="1"/>
</dbReference>
<dbReference type="SUPFAM" id="SSF160467">
    <property type="entry name" value="PH0987 N-terminal domain-like"/>
    <property type="match status" value="1"/>
</dbReference>
<dbReference type="InterPro" id="IPR053844">
    <property type="entry name" value="AH_C"/>
</dbReference>
<dbReference type="Pfam" id="PF02786">
    <property type="entry name" value="CPSase_L_D2"/>
    <property type="match status" value="1"/>
</dbReference>
<dbReference type="PROSITE" id="PS50979">
    <property type="entry name" value="BC"/>
    <property type="match status" value="1"/>
</dbReference>
<evidence type="ECO:0000256" key="6">
    <source>
        <dbReference type="PROSITE-ProRule" id="PRU00409"/>
    </source>
</evidence>
<dbReference type="GO" id="GO:0016829">
    <property type="term" value="F:lyase activity"/>
    <property type="evidence" value="ECO:0007669"/>
    <property type="project" value="UniProtKB-KW"/>
</dbReference>
<dbReference type="Proteomes" id="UP000325902">
    <property type="component" value="Unassembled WGS sequence"/>
</dbReference>
<dbReference type="Gene3D" id="3.90.1300.10">
    <property type="entry name" value="Amidase signature (AS) domain"/>
    <property type="match status" value="1"/>
</dbReference>
<dbReference type="FunFam" id="3.40.50.20:FF:000010">
    <property type="entry name" value="Propionyl-CoA carboxylase subunit alpha"/>
    <property type="match status" value="1"/>
</dbReference>
<dbReference type="InterPro" id="IPR036928">
    <property type="entry name" value="AS_sf"/>
</dbReference>
<evidence type="ECO:0000256" key="1">
    <source>
        <dbReference type="ARBA" id="ARBA00022598"/>
    </source>
</evidence>
<evidence type="ECO:0000256" key="3">
    <source>
        <dbReference type="ARBA" id="ARBA00022801"/>
    </source>
</evidence>
<dbReference type="Gene3D" id="3.40.50.20">
    <property type="match status" value="1"/>
</dbReference>
<dbReference type="InterPro" id="IPR013815">
    <property type="entry name" value="ATP_grasp_subdomain_1"/>
</dbReference>
<evidence type="ECO:0000313" key="10">
    <source>
        <dbReference type="EMBL" id="KAB2572368.1"/>
    </source>
</evidence>
<dbReference type="InterPro" id="IPR011761">
    <property type="entry name" value="ATP-grasp"/>
</dbReference>
<proteinExistence type="predicted"/>
<dbReference type="GO" id="GO:0005524">
    <property type="term" value="F:ATP binding"/>
    <property type="evidence" value="ECO:0007669"/>
    <property type="project" value="UniProtKB-UniRule"/>
</dbReference>
<evidence type="ECO:0000256" key="5">
    <source>
        <dbReference type="ARBA" id="ARBA00023267"/>
    </source>
</evidence>
<dbReference type="SUPFAM" id="SSF50891">
    <property type="entry name" value="Cyclophilin-like"/>
    <property type="match status" value="2"/>
</dbReference>
<name>A0A5N5D3V5_9PEZI</name>
<dbReference type="GO" id="GO:0046872">
    <property type="term" value="F:metal ion binding"/>
    <property type="evidence" value="ECO:0007669"/>
    <property type="project" value="InterPro"/>
</dbReference>
<dbReference type="Gene3D" id="3.30.470.20">
    <property type="entry name" value="ATP-grasp fold, B domain"/>
    <property type="match status" value="1"/>
</dbReference>
<dbReference type="SUPFAM" id="SSF52440">
    <property type="entry name" value="PreATP-grasp domain"/>
    <property type="match status" value="1"/>
</dbReference>
<evidence type="ECO:0000256" key="2">
    <source>
        <dbReference type="ARBA" id="ARBA00022741"/>
    </source>
</evidence>
<evidence type="ECO:0000313" key="11">
    <source>
        <dbReference type="Proteomes" id="UP000325902"/>
    </source>
</evidence>
<dbReference type="InterPro" id="IPR014084">
    <property type="entry name" value="Urea_COase"/>
</dbReference>
<dbReference type="Pfam" id="PF01425">
    <property type="entry name" value="Amidase"/>
    <property type="match status" value="1"/>
</dbReference>
<dbReference type="Pfam" id="PF21986">
    <property type="entry name" value="AH_C"/>
    <property type="match status" value="1"/>
</dbReference>
<keyword evidence="2 6" id="KW-0547">Nucleotide-binding</keyword>
<dbReference type="PROSITE" id="PS00867">
    <property type="entry name" value="CPSASE_2"/>
    <property type="match status" value="1"/>
</dbReference>
<dbReference type="Pfam" id="PF02682">
    <property type="entry name" value="CT_C_D"/>
    <property type="match status" value="1"/>
</dbReference>
<feature type="domain" description="Biotin carboxylation" evidence="9">
    <location>
        <begin position="596"/>
        <end position="1040"/>
    </location>
</feature>
<dbReference type="SUPFAM" id="SSF75304">
    <property type="entry name" value="Amidase signature (AS) enzymes"/>
    <property type="match status" value="1"/>
</dbReference>
<dbReference type="PANTHER" id="PTHR18866:SF128">
    <property type="entry name" value="UREA AMIDOLYASE"/>
    <property type="match status" value="1"/>
</dbReference>
<gene>
    <name evidence="10" type="primary">DUR1,2</name>
    <name evidence="10" type="ORF">DBV05_g8953</name>
</gene>
<dbReference type="InterPro" id="IPR005481">
    <property type="entry name" value="BC-like_N"/>
</dbReference>
<dbReference type="InterPro" id="IPR003778">
    <property type="entry name" value="CT_A_B"/>
</dbReference>
<keyword evidence="1" id="KW-0436">Ligase</keyword>
<dbReference type="InterPro" id="IPR029000">
    <property type="entry name" value="Cyclophilin-like_dom_sf"/>
</dbReference>
<dbReference type="InterPro" id="IPR016185">
    <property type="entry name" value="PreATP-grasp_dom_sf"/>
</dbReference>
<dbReference type="Gene3D" id="2.40.100.10">
    <property type="entry name" value="Cyclophilin-like"/>
    <property type="match status" value="2"/>
</dbReference>
<dbReference type="GO" id="GO:0004847">
    <property type="term" value="F:urea carboxylase activity"/>
    <property type="evidence" value="ECO:0007669"/>
    <property type="project" value="TreeGrafter"/>
</dbReference>
<dbReference type="InterPro" id="IPR014085">
    <property type="entry name" value="Allophanate_hydrolase"/>
</dbReference>
<dbReference type="InterPro" id="IPR011764">
    <property type="entry name" value="Biotin_carboxylation_dom"/>
</dbReference>
<protein>
    <submittedName>
        <fullName evidence="10">Urea amidolyase</fullName>
    </submittedName>
</protein>
<dbReference type="NCBIfam" id="TIGR02713">
    <property type="entry name" value="allophanate_hyd"/>
    <property type="match status" value="1"/>
</dbReference>
<keyword evidence="4 6" id="KW-0067">ATP-binding</keyword>
<dbReference type="GO" id="GO:0016787">
    <property type="term" value="F:hydrolase activity"/>
    <property type="evidence" value="ECO:0007669"/>
    <property type="project" value="UniProtKB-KW"/>
</dbReference>
<dbReference type="OrthoDB" id="196847at2759"/>
<dbReference type="NCBIfam" id="TIGR00724">
    <property type="entry name" value="urea_amlyse_rel"/>
    <property type="match status" value="1"/>
</dbReference>
<evidence type="ECO:0000256" key="4">
    <source>
        <dbReference type="ARBA" id="ARBA00022840"/>
    </source>
</evidence>
<accession>A0A5N5D3V5</accession>
<reference evidence="10 11" key="1">
    <citation type="journal article" date="2019" name="Sci. Rep.">
        <title>A multi-omics analysis of the grapevine pathogen Lasiodiplodia theobromae reveals that temperature affects the expression of virulence- and pathogenicity-related genes.</title>
        <authorList>
            <person name="Felix C."/>
            <person name="Meneses R."/>
            <person name="Goncalves M.F.M."/>
            <person name="Tilleman L."/>
            <person name="Duarte A.S."/>
            <person name="Jorrin-Novo J.V."/>
            <person name="Van de Peer Y."/>
            <person name="Deforce D."/>
            <person name="Van Nieuwerburgh F."/>
            <person name="Esteves A.C."/>
            <person name="Alves A."/>
        </authorList>
    </citation>
    <scope>NUCLEOTIDE SEQUENCE [LARGE SCALE GENOMIC DNA]</scope>
    <source>
        <strain evidence="10 11">LA-SOL3</strain>
    </source>
</reference>
<dbReference type="PANTHER" id="PTHR18866">
    <property type="entry name" value="CARBOXYLASE:PYRUVATE/ACETYL-COA/PROPIONYL-COA CARBOXYLASE"/>
    <property type="match status" value="1"/>
</dbReference>
<dbReference type="Pfam" id="PF02626">
    <property type="entry name" value="CT_A_B"/>
    <property type="match status" value="1"/>
</dbReference>
<comment type="caution">
    <text evidence="10">The sequence shown here is derived from an EMBL/GenBank/DDBJ whole genome shotgun (WGS) entry which is preliminary data.</text>
</comment>
<dbReference type="InterPro" id="IPR023631">
    <property type="entry name" value="Amidase_dom"/>
</dbReference>
<dbReference type="SUPFAM" id="SSF56059">
    <property type="entry name" value="Glutathione synthetase ATP-binding domain-like"/>
    <property type="match status" value="1"/>
</dbReference>
<keyword evidence="10" id="KW-0456">Lyase</keyword>
<dbReference type="InterPro" id="IPR011054">
    <property type="entry name" value="Rudment_hybrid_motif"/>
</dbReference>
<sequence length="1777" mass="190653">MASSDFPLTARQWAAAQREGGALQRLLSTRDAQKTDDPAWISIASRHDIEAQLAAAERLRDAGAAVPLFGVPVAVKDNIDVAGMATTAACASFAYTASADAGVVRQLKQAGAVVMGKCNLDQFATGLVGVRSPYGVVPNTFDGSFVCGGSSSGSASVVARGVVPLALGTDTAGSGRVPAGFNNLVGLKPTRGALSTAGVVPACRTLDCVSIFALNLDDACLAYDVLAQYDPDDAFSRRLPPPPPAPAATLRIAVDSNPQWHGDAAQEAAYHAALASATELGWELMPIDFTPLFDVAHLLYDGPWVAERYTVVHQYLDSGMDPTVRAVVARARDFTAAHVFDAEYRRHELARAVELAFGAFDALLVPTTPLFPTIAQVHAAPVAQNSLLGTYTNFVNLLDWSALAFPAGFRKDGLPFGLTLISLPWQEKRLAAIAHQWLSRAPRRLGATACVADEPAPAGPVRPSTHALAVVGAHLSGLPLNHQLVDIGATLLSATTTSAAYHLYELPGVGSVRKPGLVRVGRDQGAEVAVEIWDVPEGKLGSFIASVPFPLSIGRIELADGEWVMGFLAQSDGLANALDITSYGGWKAYLEEKTPAFKSVLIANRGEIAVRISATLKRLGIRSVAIYSEDDKDSRHVRDADEAFPLHGQTLADTYLCSEQIIAIAKRAGAEAVIPGYGMLSENADFAAACEAAGLAWIGPTPEQISVLGLKHMARELAEKASVPLLPGSGLVRDAASAVAEAEKIGFPVILKSTGGGGGVGLERCHSADQVLAAFDSVRRLSETFFANEGVFVEKFVQKARHIEVQIVGDGNGNVRHISERDCSLQRRHQKVVEESPALLVPDTVRAQMRSAATRFASAVSYRNVGTIEFLYDPDTTGFYFLEANTRLQVEHPVTEAITGLDLVEVMVVVAAGRPVDLFDRDEVTPHGASLEARIYAESPLQGFRPSPGVLVDVEFPDDVRVDTWVEKGTRVSASFDPLLAKIIVHAETRALAIEKLCDALDRTSIYGIETNVEYLRHVCRAEAFTSGEYTTSFLNHFEFHPTAFEVLAPGSLTTVQDYPGRLGYWHVGIPPSGPMDSYGFRVANRIVGNDEGAAGLECAAQGPRLLFHHAATIAVAGSPCNFTVNGVDAPLIVPVQVSAGDTVDLGRAEGGARMYLAVKGGIAVPKTFGSRSTFLLGKMGGHLGRQLRAGDILPFDPPTGVVDSFREAKDVFPDFSGTWQLRVIPGPHGFPDYFQEQSFKDLFLCDDWKVHYNSTRSGVRLVGPRPEWARESGGTAGLHPSNIHDGPYSIGTISFTGDEAIILTCDGPSLGGFVCFATVITADLWKLGQVKPGDRIRLCPVSVKQALEAGDALVESVQSLSRLHTDYTPSELSEPIILDVGSGDDRRVYRQAGDAALLLELGNGEFDIRCSQRLFAIIQRHRDHLLPGTLEITPGVRSLHIQYDSRHFTPQAIAATIEAHCALTTTTITSSSPPPLLIPSRIVRLPIAFDDPAVLAATDRYARTIRASAPYLPSNASFLQRLNGLPDTISLRRLFCDTDYLVLGLGDVFCGSPCAVPLDPRRRLHRGTKYSPPRSFTPEGTVGLGGQYLCVYAVDSPGGYQMLGRTVRVWRGLDDDIKRGRRPWLFDMFDRIRFYEVDSAVLQAARDGGDEASLVEIEEGGVLDVGEYEEWLADNAEDIERVAGERAGLVDEGLEKEMEEFLLLNGGIGGGNSGSDDGRLERQSDAEWGGDGGPVPVQSPVAGKCWKWLVDEASAVKAGDAIVRLPLSLTLCLNEM</sequence>
<dbReference type="SMART" id="SM00797">
    <property type="entry name" value="AHS2"/>
    <property type="match status" value="1"/>
</dbReference>
<dbReference type="SMART" id="SM00796">
    <property type="entry name" value="AHS1"/>
    <property type="match status" value="1"/>
</dbReference>
<dbReference type="PROSITE" id="PS00866">
    <property type="entry name" value="CPSASE_1"/>
    <property type="match status" value="1"/>
</dbReference>
<dbReference type="Gene3D" id="3.30.1490.20">
    <property type="entry name" value="ATP-grasp fold, A domain"/>
    <property type="match status" value="1"/>
</dbReference>
<dbReference type="InterPro" id="IPR005482">
    <property type="entry name" value="Biotin_COase_C"/>
</dbReference>
<dbReference type="Gene3D" id="1.20.58.1700">
    <property type="match status" value="1"/>
</dbReference>
<evidence type="ECO:0000259" key="8">
    <source>
        <dbReference type="PROSITE" id="PS50975"/>
    </source>
</evidence>
<keyword evidence="5" id="KW-0092">Biotin</keyword>
<dbReference type="SMART" id="SM00878">
    <property type="entry name" value="Biotin_carb_C"/>
    <property type="match status" value="1"/>
</dbReference>
<feature type="region of interest" description="Disordered" evidence="7">
    <location>
        <begin position="1710"/>
        <end position="1738"/>
    </location>
</feature>
<organism evidence="10 11">
    <name type="scientific">Lasiodiplodia theobromae</name>
    <dbReference type="NCBI Taxonomy" id="45133"/>
    <lineage>
        <taxon>Eukaryota</taxon>
        <taxon>Fungi</taxon>
        <taxon>Dikarya</taxon>
        <taxon>Ascomycota</taxon>
        <taxon>Pezizomycotina</taxon>
        <taxon>Dothideomycetes</taxon>
        <taxon>Dothideomycetes incertae sedis</taxon>
        <taxon>Botryosphaeriales</taxon>
        <taxon>Botryosphaeriaceae</taxon>
        <taxon>Lasiodiplodia</taxon>
    </lineage>
</organism>
<dbReference type="Gene3D" id="3.30.1360.40">
    <property type="match status" value="1"/>
</dbReference>
<feature type="domain" description="ATP-grasp" evidence="8">
    <location>
        <begin position="715"/>
        <end position="912"/>
    </location>
</feature>
<dbReference type="Gene3D" id="3.10.490.10">
    <property type="entry name" value="Gamma-glutamyl cyclotransferase-like"/>
    <property type="match status" value="1"/>
</dbReference>
<feature type="compositionally biased region" description="Basic and acidic residues" evidence="7">
    <location>
        <begin position="1717"/>
        <end position="1726"/>
    </location>
</feature>
<dbReference type="InterPro" id="IPR003833">
    <property type="entry name" value="CT_C_D"/>
</dbReference>
<evidence type="ECO:0000256" key="7">
    <source>
        <dbReference type="SAM" id="MobiDB-lite"/>
    </source>
</evidence>
<dbReference type="SUPFAM" id="SSF51246">
    <property type="entry name" value="Rudiment single hybrid motif"/>
    <property type="match status" value="1"/>
</dbReference>
<dbReference type="NCBIfam" id="NF006043">
    <property type="entry name" value="PRK08186.1"/>
    <property type="match status" value="1"/>
</dbReference>
<dbReference type="EMBL" id="VCHE01000079">
    <property type="protein sequence ID" value="KAB2572368.1"/>
    <property type="molecule type" value="Genomic_DNA"/>
</dbReference>
<dbReference type="InterPro" id="IPR005479">
    <property type="entry name" value="CPAse_ATP-bd"/>
</dbReference>
<dbReference type="NCBIfam" id="TIGR02712">
    <property type="entry name" value="urea_carbox"/>
    <property type="match status" value="1"/>
</dbReference>
<dbReference type="PROSITE" id="PS50975">
    <property type="entry name" value="ATP_GRASP"/>
    <property type="match status" value="1"/>
</dbReference>
<keyword evidence="11" id="KW-1185">Reference proteome</keyword>
<dbReference type="Pfam" id="PF02785">
    <property type="entry name" value="Biotin_carb_C"/>
    <property type="match status" value="1"/>
</dbReference>